<feature type="domain" description="Citrate transporter-like" evidence="11">
    <location>
        <begin position="40"/>
        <end position="353"/>
    </location>
</feature>
<feature type="transmembrane region" description="Helical" evidence="10">
    <location>
        <begin position="405"/>
        <end position="427"/>
    </location>
</feature>
<dbReference type="InterPro" id="IPR000802">
    <property type="entry name" value="Arsenical_pump_ArsB"/>
</dbReference>
<feature type="transmembrane region" description="Helical" evidence="10">
    <location>
        <begin position="233"/>
        <end position="251"/>
    </location>
</feature>
<dbReference type="InterPro" id="IPR004680">
    <property type="entry name" value="Cit_transptr-like_dom"/>
</dbReference>
<evidence type="ECO:0000256" key="10">
    <source>
        <dbReference type="SAM" id="Phobius"/>
    </source>
</evidence>
<evidence type="ECO:0000256" key="1">
    <source>
        <dbReference type="ARBA" id="ARBA00004651"/>
    </source>
</evidence>
<reference evidence="12" key="1">
    <citation type="submission" date="2020-10" db="EMBL/GenBank/DDBJ databases">
        <authorList>
            <person name="Gilroy R."/>
        </authorList>
    </citation>
    <scope>NUCLEOTIDE SEQUENCE</scope>
    <source>
        <strain evidence="12">ChiGjej1B1-22543</strain>
    </source>
</reference>
<dbReference type="Pfam" id="PF03600">
    <property type="entry name" value="CitMHS"/>
    <property type="match status" value="1"/>
</dbReference>
<evidence type="ECO:0000256" key="5">
    <source>
        <dbReference type="ARBA" id="ARBA00022475"/>
    </source>
</evidence>
<evidence type="ECO:0000256" key="2">
    <source>
        <dbReference type="ARBA" id="ARBA00006433"/>
    </source>
</evidence>
<dbReference type="AlphaFoldDB" id="A0A9D1LN61"/>
<dbReference type="PANTHER" id="PTHR43302:SF5">
    <property type="entry name" value="TRANSPORTER ARSB-RELATED"/>
    <property type="match status" value="1"/>
</dbReference>
<organism evidence="12 13">
    <name type="scientific">Candidatus Alloenteromonas pullicola</name>
    <dbReference type="NCBI Taxonomy" id="2840784"/>
    <lineage>
        <taxon>Bacteria</taxon>
        <taxon>Bacillati</taxon>
        <taxon>Bacillota</taxon>
        <taxon>Bacillota incertae sedis</taxon>
        <taxon>Candidatus Alloenteromonas</taxon>
    </lineage>
</organism>
<proteinExistence type="inferred from homology"/>
<dbReference type="GO" id="GO:0046685">
    <property type="term" value="P:response to arsenic-containing substance"/>
    <property type="evidence" value="ECO:0007669"/>
    <property type="project" value="UniProtKB-KW"/>
</dbReference>
<comment type="subcellular location">
    <subcellularLocation>
        <location evidence="1">Cell membrane</location>
        <topology evidence="1">Multi-pass membrane protein</topology>
    </subcellularLocation>
</comment>
<evidence type="ECO:0000256" key="4">
    <source>
        <dbReference type="ARBA" id="ARBA00022448"/>
    </source>
</evidence>
<keyword evidence="4" id="KW-0813">Transport</keyword>
<evidence type="ECO:0000256" key="6">
    <source>
        <dbReference type="ARBA" id="ARBA00022692"/>
    </source>
</evidence>
<comment type="caution">
    <text evidence="12">The sequence shown here is derived from an EMBL/GenBank/DDBJ whole genome shotgun (WGS) entry which is preliminary data.</text>
</comment>
<evidence type="ECO:0000259" key="11">
    <source>
        <dbReference type="Pfam" id="PF03600"/>
    </source>
</evidence>
<keyword evidence="9 10" id="KW-0472">Membrane</keyword>
<comment type="similarity">
    <text evidence="2">Belongs to the ArsB family.</text>
</comment>
<feature type="transmembrane region" description="Helical" evidence="10">
    <location>
        <begin position="296"/>
        <end position="312"/>
    </location>
</feature>
<dbReference type="PRINTS" id="PR00758">
    <property type="entry name" value="ARSENICPUMP"/>
</dbReference>
<keyword evidence="5" id="KW-1003">Cell membrane</keyword>
<comment type="similarity">
    <text evidence="3">Belongs to the CitM (TC 2.A.11) transporter family.</text>
</comment>
<reference evidence="12" key="2">
    <citation type="journal article" date="2021" name="PeerJ">
        <title>Extensive microbial diversity within the chicken gut microbiome revealed by metagenomics and culture.</title>
        <authorList>
            <person name="Gilroy R."/>
            <person name="Ravi A."/>
            <person name="Getino M."/>
            <person name="Pursley I."/>
            <person name="Horton D.L."/>
            <person name="Alikhan N.F."/>
            <person name="Baker D."/>
            <person name="Gharbi K."/>
            <person name="Hall N."/>
            <person name="Watson M."/>
            <person name="Adriaenssens E.M."/>
            <person name="Foster-Nyarko E."/>
            <person name="Jarju S."/>
            <person name="Secka A."/>
            <person name="Antonio M."/>
            <person name="Oren A."/>
            <person name="Chaudhuri R.R."/>
            <person name="La Ragione R."/>
            <person name="Hildebrand F."/>
            <person name="Pallen M.J."/>
        </authorList>
    </citation>
    <scope>NUCLEOTIDE SEQUENCE</scope>
    <source>
        <strain evidence="12">ChiGjej1B1-22543</strain>
    </source>
</reference>
<gene>
    <name evidence="12" type="ORF">IAC52_01515</name>
</gene>
<accession>A0A9D1LN61</accession>
<feature type="transmembrane region" description="Helical" evidence="10">
    <location>
        <begin position="106"/>
        <end position="139"/>
    </location>
</feature>
<dbReference type="PANTHER" id="PTHR43302">
    <property type="entry name" value="TRANSPORTER ARSB-RELATED"/>
    <property type="match status" value="1"/>
</dbReference>
<keyword evidence="6 10" id="KW-0812">Transmembrane</keyword>
<evidence type="ECO:0000256" key="8">
    <source>
        <dbReference type="ARBA" id="ARBA00022989"/>
    </source>
</evidence>
<feature type="transmembrane region" description="Helical" evidence="10">
    <location>
        <begin position="66"/>
        <end position="86"/>
    </location>
</feature>
<evidence type="ECO:0000256" key="3">
    <source>
        <dbReference type="ARBA" id="ARBA00009843"/>
    </source>
</evidence>
<dbReference type="Proteomes" id="UP000824070">
    <property type="component" value="Unassembled WGS sequence"/>
</dbReference>
<feature type="transmembrane region" description="Helical" evidence="10">
    <location>
        <begin position="366"/>
        <end position="393"/>
    </location>
</feature>
<protein>
    <submittedName>
        <fullName evidence="12">Anion permease</fullName>
    </submittedName>
</protein>
<keyword evidence="8 10" id="KW-1133">Transmembrane helix</keyword>
<dbReference type="GO" id="GO:0015105">
    <property type="term" value="F:arsenite transmembrane transporter activity"/>
    <property type="evidence" value="ECO:0007669"/>
    <property type="project" value="InterPro"/>
</dbReference>
<keyword evidence="7" id="KW-0059">Arsenical resistance</keyword>
<evidence type="ECO:0000256" key="7">
    <source>
        <dbReference type="ARBA" id="ARBA00022849"/>
    </source>
</evidence>
<evidence type="ECO:0000256" key="9">
    <source>
        <dbReference type="ARBA" id="ARBA00023136"/>
    </source>
</evidence>
<dbReference type="EMBL" id="DVMV01000011">
    <property type="protein sequence ID" value="HIU44954.1"/>
    <property type="molecule type" value="Genomic_DNA"/>
</dbReference>
<feature type="transmembrane region" description="Helical" evidence="10">
    <location>
        <begin position="151"/>
        <end position="169"/>
    </location>
</feature>
<feature type="transmembrane region" description="Helical" evidence="10">
    <location>
        <begin position="189"/>
        <end position="212"/>
    </location>
</feature>
<evidence type="ECO:0000313" key="12">
    <source>
        <dbReference type="EMBL" id="HIU44954.1"/>
    </source>
</evidence>
<evidence type="ECO:0000313" key="13">
    <source>
        <dbReference type="Proteomes" id="UP000824070"/>
    </source>
</evidence>
<sequence length="435" mass="47355">MVGTLAISIASCLLMASSAIFFPNVNFKGHHFPLYCLFPLLGAVVLLASGLVNANHLVELFTSNSPVNPLQILLLFFSMVFVSTMLDEEGFFAYLAKKALSHSGSSQYGLFTLLFAFVSILTIFTSNDIIVLTFTPFLILFCRRAKIDPIPYLLCEFIAANTFSAFLPVGNPTNIFLTQSLQISWADYLMAMSLPSLASGLVAYLVLLLLFSKKLKKKLEVKEEDDACIEDKVSLTVCIAALALCILSCALSSFLPLPSYLCCFIVAIALLAFSLIKGGIAHSVRKPLSALSRLPYSLLPLLLGMFVIVFSLKEEGITEAIGRFLSGEYGIWSYGATSLLAANLTNNIPMSVLYEEIFLSVPYDAFEVYAVILSSNLAAYLTPFGALAGLIFISKCHSEEVPLTFSKFCLYGIITAIPCLIAGLGVLQIESLLMR</sequence>
<feature type="transmembrane region" description="Helical" evidence="10">
    <location>
        <begin position="257"/>
        <end position="276"/>
    </location>
</feature>
<name>A0A9D1LN61_9FIRM</name>
<feature type="transmembrane region" description="Helical" evidence="10">
    <location>
        <begin position="34"/>
        <end position="54"/>
    </location>
</feature>
<dbReference type="GO" id="GO:0005886">
    <property type="term" value="C:plasma membrane"/>
    <property type="evidence" value="ECO:0007669"/>
    <property type="project" value="UniProtKB-SubCell"/>
</dbReference>